<protein>
    <submittedName>
        <fullName evidence="1">Uncharacterized protein</fullName>
    </submittedName>
</protein>
<dbReference type="Proteomes" id="UP001161389">
    <property type="component" value="Unassembled WGS sequence"/>
</dbReference>
<reference evidence="1" key="2">
    <citation type="submission" date="2023-01" db="EMBL/GenBank/DDBJ databases">
        <title>Draft genome sequence of Litoribrevibacter albus strain NBRC 110071.</title>
        <authorList>
            <person name="Sun Q."/>
            <person name="Mori K."/>
        </authorList>
    </citation>
    <scope>NUCLEOTIDE SEQUENCE</scope>
    <source>
        <strain evidence="1">NBRC 110071</strain>
    </source>
</reference>
<organism evidence="1 2">
    <name type="scientific">Litoribrevibacter albus</name>
    <dbReference type="NCBI Taxonomy" id="1473156"/>
    <lineage>
        <taxon>Bacteria</taxon>
        <taxon>Pseudomonadati</taxon>
        <taxon>Pseudomonadota</taxon>
        <taxon>Gammaproteobacteria</taxon>
        <taxon>Oceanospirillales</taxon>
        <taxon>Oceanospirillaceae</taxon>
        <taxon>Litoribrevibacter</taxon>
    </lineage>
</organism>
<dbReference type="AlphaFoldDB" id="A0AA37W9D1"/>
<proteinExistence type="predicted"/>
<sequence>MDGMFATIWLKERDQWGQFPPATKQFGVPAEQRYRLWHVQYQIFINRASLLKWDGHQFSGFRGIGLSAPPGYVAKIKLEELGVLASGSYTASEGFKLVALDRLEGYVVEKLIGLQTIYRIPTELRNRISYIKEPLFNADWHLVFSHQFMSDHAEIAQGVWDGLADVPMEERQAIFQRYSDLYSLDVDREIQ</sequence>
<evidence type="ECO:0000313" key="2">
    <source>
        <dbReference type="Proteomes" id="UP001161389"/>
    </source>
</evidence>
<keyword evidence="2" id="KW-1185">Reference proteome</keyword>
<dbReference type="EMBL" id="BSNM01000025">
    <property type="protein sequence ID" value="GLQ33194.1"/>
    <property type="molecule type" value="Genomic_DNA"/>
</dbReference>
<name>A0AA37W9D1_9GAMM</name>
<comment type="caution">
    <text evidence="1">The sequence shown here is derived from an EMBL/GenBank/DDBJ whole genome shotgun (WGS) entry which is preliminary data.</text>
</comment>
<gene>
    <name evidence="1" type="ORF">GCM10007876_36740</name>
</gene>
<accession>A0AA37W9D1</accession>
<evidence type="ECO:0000313" key="1">
    <source>
        <dbReference type="EMBL" id="GLQ33194.1"/>
    </source>
</evidence>
<reference evidence="1" key="1">
    <citation type="journal article" date="2014" name="Int. J. Syst. Evol. Microbiol.">
        <title>Complete genome sequence of Corynebacterium casei LMG S-19264T (=DSM 44701T), isolated from a smear-ripened cheese.</title>
        <authorList>
            <consortium name="US DOE Joint Genome Institute (JGI-PGF)"/>
            <person name="Walter F."/>
            <person name="Albersmeier A."/>
            <person name="Kalinowski J."/>
            <person name="Ruckert C."/>
        </authorList>
    </citation>
    <scope>NUCLEOTIDE SEQUENCE</scope>
    <source>
        <strain evidence="1">NBRC 110071</strain>
    </source>
</reference>